<evidence type="ECO:0000256" key="5">
    <source>
        <dbReference type="SAM" id="Coils"/>
    </source>
</evidence>
<organism evidence="8 9">
    <name type="scientific">Arabidopsis arenosa</name>
    <name type="common">Sand rock-cress</name>
    <name type="synonym">Cardaminopsis arenosa</name>
    <dbReference type="NCBI Taxonomy" id="38785"/>
    <lineage>
        <taxon>Eukaryota</taxon>
        <taxon>Viridiplantae</taxon>
        <taxon>Streptophyta</taxon>
        <taxon>Embryophyta</taxon>
        <taxon>Tracheophyta</taxon>
        <taxon>Spermatophyta</taxon>
        <taxon>Magnoliopsida</taxon>
        <taxon>eudicotyledons</taxon>
        <taxon>Gunneridae</taxon>
        <taxon>Pentapetalae</taxon>
        <taxon>rosids</taxon>
        <taxon>malvids</taxon>
        <taxon>Brassicales</taxon>
        <taxon>Brassicaceae</taxon>
        <taxon>Camelineae</taxon>
        <taxon>Arabidopsis</taxon>
    </lineage>
</organism>
<keyword evidence="3" id="KW-0333">Golgi apparatus</keyword>
<evidence type="ECO:0000259" key="7">
    <source>
        <dbReference type="Pfam" id="PF08372"/>
    </source>
</evidence>
<dbReference type="EMBL" id="LR999455">
    <property type="protein sequence ID" value="CAE6078802.1"/>
    <property type="molecule type" value="Genomic_DNA"/>
</dbReference>
<feature type="region of interest" description="Disordered" evidence="6">
    <location>
        <begin position="190"/>
        <end position="233"/>
    </location>
</feature>
<feature type="compositionally biased region" description="Polar residues" evidence="6">
    <location>
        <begin position="754"/>
        <end position="771"/>
    </location>
</feature>
<protein>
    <recommendedName>
        <fullName evidence="7">Multiple C2 domain-containing protein</fullName>
    </recommendedName>
</protein>
<dbReference type="GO" id="GO:0006888">
    <property type="term" value="P:endoplasmic reticulum to Golgi vesicle-mediated transport"/>
    <property type="evidence" value="ECO:0007669"/>
    <property type="project" value="TreeGrafter"/>
</dbReference>
<keyword evidence="4 5" id="KW-0175">Coiled coil</keyword>
<accession>A0A8S2AGV1</accession>
<dbReference type="GO" id="GO:0007030">
    <property type="term" value="P:Golgi organization"/>
    <property type="evidence" value="ECO:0007669"/>
    <property type="project" value="TreeGrafter"/>
</dbReference>
<feature type="region of interest" description="Disordered" evidence="6">
    <location>
        <begin position="725"/>
        <end position="771"/>
    </location>
</feature>
<dbReference type="AlphaFoldDB" id="A0A8S2AGV1"/>
<comment type="subcellular location">
    <subcellularLocation>
        <location evidence="1">Golgi apparatus</location>
    </subcellularLocation>
</comment>
<name>A0A8S2AGV1_ARAAE</name>
<feature type="compositionally biased region" description="Basic and acidic residues" evidence="6">
    <location>
        <begin position="387"/>
        <end position="403"/>
    </location>
</feature>
<evidence type="ECO:0000313" key="8">
    <source>
        <dbReference type="EMBL" id="CAE6078802.1"/>
    </source>
</evidence>
<sequence length="771" mass="88553">MTTEDDVLRMRQERLMEMSEKLLNLMDYAESQVERFKVILTSRDDPVASFCAVVVCLVRAMWSSIENFKENLHKIALDVHEDDDEEDDLQSYGSANGVSESDRRNSSGFRSSRSAISNGLESPAHHEIERYKAEIKKLQESESDIKALSVNYAALLREKEDQIFRLYQENGSLKQNLTSTSAALKEARTDISRGSNNHAIKGNNDQSPNRLHKSVSHIKSPNHMSNGKGKDTDSYIKEKDLADMLEDTTKSMAAVQAMELAKEREKLRDLQLSLQEERKRSESFKEELESMRLDKNKTFMEISKMRSELDAKLLEIKHLQMKLNGRESHAIGNAIEHLKEVNKALENENSELKLKRSELEAALEESRKPSSSKVFPNATETLTRHPSTLDKEKPESFPGKEEMEQSLQRLEMDLKETRRERDKARQELKRLKQHLLEKETEESEKMDEDSRLIEELRQTNEYQTSQISQLEKSLKQALANQEDNRLSNDNQIRKLKETVEDLNQKLTNCLRTIESKNVELLNLQTALGQYYAEIEAKEHFERELVMAKDELMKLSARLKDSDERLESSNKEKEDVTSKLLHAEKVAAEWKNRVSKVEEDNAKVRRVLEQSMTRLNRMSMESDYLVDRRIVIKLLVTYFQKNHNKEVLDLMVRMLGFSEEDKERIGAAQKGGGKGVVRGVLGFPGRFVGGILGGKSAESHANAASDNQSFADLWVDFLLKDAEERERREAEEAAATKAKQDSERTRQDAALYDSEFSTVPLRSSESNQRLSR</sequence>
<keyword evidence="9" id="KW-1185">Reference proteome</keyword>
<feature type="region of interest" description="Disordered" evidence="6">
    <location>
        <begin position="362"/>
        <end position="406"/>
    </location>
</feature>
<reference evidence="8" key="1">
    <citation type="submission" date="2021-01" db="EMBL/GenBank/DDBJ databases">
        <authorList>
            <person name="Bezrukov I."/>
        </authorList>
    </citation>
    <scope>NUCLEOTIDE SEQUENCE</scope>
</reference>
<evidence type="ECO:0000256" key="1">
    <source>
        <dbReference type="ARBA" id="ARBA00004555"/>
    </source>
</evidence>
<dbReference type="Proteomes" id="UP000682877">
    <property type="component" value="Chromosome 5"/>
</dbReference>
<evidence type="ECO:0000256" key="2">
    <source>
        <dbReference type="ARBA" id="ARBA00022737"/>
    </source>
</evidence>
<dbReference type="GO" id="GO:0031267">
    <property type="term" value="F:small GTPase binding"/>
    <property type="evidence" value="ECO:0007669"/>
    <property type="project" value="TreeGrafter"/>
</dbReference>
<evidence type="ECO:0000256" key="6">
    <source>
        <dbReference type="SAM" id="MobiDB-lite"/>
    </source>
</evidence>
<evidence type="ECO:0000256" key="3">
    <source>
        <dbReference type="ARBA" id="ARBA00023034"/>
    </source>
</evidence>
<feature type="coiled-coil region" evidence="5">
    <location>
        <begin position="128"/>
        <end position="176"/>
    </location>
</feature>
<dbReference type="InterPro" id="IPR013583">
    <property type="entry name" value="MCTP_C"/>
</dbReference>
<feature type="compositionally biased region" description="Low complexity" evidence="6">
    <location>
        <begin position="106"/>
        <end position="117"/>
    </location>
</feature>
<feature type="domain" description="Multiple C2" evidence="7">
    <location>
        <begin position="4"/>
        <end position="68"/>
    </location>
</feature>
<dbReference type="GO" id="GO:0005794">
    <property type="term" value="C:Golgi apparatus"/>
    <property type="evidence" value="ECO:0007669"/>
    <property type="project" value="UniProtKB-SubCell"/>
</dbReference>
<proteinExistence type="predicted"/>
<feature type="compositionally biased region" description="Basic and acidic residues" evidence="6">
    <location>
        <begin position="737"/>
        <end position="746"/>
    </location>
</feature>
<keyword evidence="2" id="KW-0677">Repeat</keyword>
<evidence type="ECO:0000256" key="4">
    <source>
        <dbReference type="ARBA" id="ARBA00023054"/>
    </source>
</evidence>
<feature type="compositionally biased region" description="Polar residues" evidence="6">
    <location>
        <begin position="192"/>
        <end position="209"/>
    </location>
</feature>
<dbReference type="Pfam" id="PF08372">
    <property type="entry name" value="PRT_C"/>
    <property type="match status" value="1"/>
</dbReference>
<dbReference type="PANTHER" id="PTHR18921:SF2">
    <property type="entry name" value="THYROID RECEPTOR-INTERACTING PROTEIN 11"/>
    <property type="match status" value="1"/>
</dbReference>
<dbReference type="PANTHER" id="PTHR18921">
    <property type="entry name" value="MYOSIN HEAVY CHAIN - RELATED"/>
    <property type="match status" value="1"/>
</dbReference>
<feature type="region of interest" description="Disordered" evidence="6">
    <location>
        <begin position="86"/>
        <end position="123"/>
    </location>
</feature>
<feature type="compositionally biased region" description="Polar residues" evidence="6">
    <location>
        <begin position="369"/>
        <end position="386"/>
    </location>
</feature>
<gene>
    <name evidence="8" type="ORF">AARE701A_LOCUS13961</name>
</gene>
<evidence type="ECO:0000313" key="9">
    <source>
        <dbReference type="Proteomes" id="UP000682877"/>
    </source>
</evidence>